<dbReference type="PANTHER" id="PTHR30026">
    <property type="entry name" value="OUTER MEMBRANE PROTEIN TOLC"/>
    <property type="match status" value="1"/>
</dbReference>
<keyword evidence="8" id="KW-0732">Signal</keyword>
<dbReference type="AlphaFoldDB" id="A0A7W7KRP3"/>
<keyword evidence="5" id="KW-0812">Transmembrane</keyword>
<comment type="subcellular location">
    <subcellularLocation>
        <location evidence="1">Cell outer membrane</location>
    </subcellularLocation>
</comment>
<dbReference type="GO" id="GO:0015562">
    <property type="term" value="F:efflux transmembrane transporter activity"/>
    <property type="evidence" value="ECO:0007669"/>
    <property type="project" value="InterPro"/>
</dbReference>
<dbReference type="GO" id="GO:1990281">
    <property type="term" value="C:efflux pump complex"/>
    <property type="evidence" value="ECO:0007669"/>
    <property type="project" value="TreeGrafter"/>
</dbReference>
<dbReference type="RefSeq" id="WP_184597538.1">
    <property type="nucleotide sequence ID" value="NZ_JACHLI010000046.1"/>
</dbReference>
<dbReference type="Pfam" id="PF02321">
    <property type="entry name" value="OEP"/>
    <property type="match status" value="2"/>
</dbReference>
<evidence type="ECO:0000256" key="5">
    <source>
        <dbReference type="ARBA" id="ARBA00022692"/>
    </source>
</evidence>
<evidence type="ECO:0000256" key="2">
    <source>
        <dbReference type="ARBA" id="ARBA00007613"/>
    </source>
</evidence>
<sequence>MKTLKALISAGFAIALLPLAASAGELLSVINDTLARDAELAAANAEIAIEREEVPLARAALLPRLDGGWGRTYNQIKTDNGPTTKYWQNGWMVTLTQPVFDWVRWVELRQASIAGAKAELEYASAWQALVLRSANAYFDLLAAAQENTRASDYLRAVREQHALTQKLQAGGEATVIDVQEALSRLSEAQLRQQDAVRNLDACQRVLANLTGRKVSPAELSSTRRTRPWLKAKSLQQWVHQAETYSFPVQLGQLELRDADKNIDKARAQRYPVVNLTASHSPTGAASGYSDPTTTNSAMLTISAPLFTGGANRARIRQAMAGEEKAQNNLLAATRKSAADTREWFERFNWAQERSNALGEIVRLNESSLAATRIGYRTGSRSNLDVLRAQEVLFASRGERAKAQYEMLSAFLALKAQVASLEMADIKMLDNWLTSDEQES</sequence>
<organism evidence="9 10">
    <name type="scientific">Pseudomonas nitroreducens</name>
    <dbReference type="NCBI Taxonomy" id="46680"/>
    <lineage>
        <taxon>Bacteria</taxon>
        <taxon>Pseudomonadati</taxon>
        <taxon>Pseudomonadota</taxon>
        <taxon>Gammaproteobacteria</taxon>
        <taxon>Pseudomonadales</taxon>
        <taxon>Pseudomonadaceae</taxon>
        <taxon>Pseudomonas</taxon>
    </lineage>
</organism>
<dbReference type="SUPFAM" id="SSF56954">
    <property type="entry name" value="Outer membrane efflux proteins (OEP)"/>
    <property type="match status" value="1"/>
</dbReference>
<evidence type="ECO:0000256" key="4">
    <source>
        <dbReference type="ARBA" id="ARBA00022452"/>
    </source>
</evidence>
<keyword evidence="4" id="KW-1134">Transmembrane beta strand</keyword>
<evidence type="ECO:0000256" key="8">
    <source>
        <dbReference type="SAM" id="SignalP"/>
    </source>
</evidence>
<evidence type="ECO:0000256" key="1">
    <source>
        <dbReference type="ARBA" id="ARBA00004442"/>
    </source>
</evidence>
<reference evidence="9 10" key="1">
    <citation type="submission" date="2020-08" db="EMBL/GenBank/DDBJ databases">
        <title>Functional genomics of gut bacteria from endangered species of beetles.</title>
        <authorList>
            <person name="Carlos-Shanley C."/>
        </authorList>
    </citation>
    <scope>NUCLEOTIDE SEQUENCE [LARGE SCALE GENOMIC DNA]</scope>
    <source>
        <strain evidence="9 10">S00179</strain>
    </source>
</reference>
<keyword evidence="6" id="KW-0472">Membrane</keyword>
<keyword evidence="7" id="KW-0998">Cell outer membrane</keyword>
<protein>
    <submittedName>
        <fullName evidence="9">Outer membrane protein</fullName>
    </submittedName>
</protein>
<dbReference type="InterPro" id="IPR010130">
    <property type="entry name" value="T1SS_OMP_TolC"/>
</dbReference>
<dbReference type="NCBIfam" id="TIGR01844">
    <property type="entry name" value="type_I_sec_TolC"/>
    <property type="match status" value="1"/>
</dbReference>
<keyword evidence="3" id="KW-0813">Transport</keyword>
<evidence type="ECO:0000313" key="10">
    <source>
        <dbReference type="Proteomes" id="UP000566995"/>
    </source>
</evidence>
<evidence type="ECO:0000256" key="7">
    <source>
        <dbReference type="ARBA" id="ARBA00023237"/>
    </source>
</evidence>
<proteinExistence type="inferred from homology"/>
<name>A0A7W7KRP3_PSENT</name>
<dbReference type="GO" id="GO:0015288">
    <property type="term" value="F:porin activity"/>
    <property type="evidence" value="ECO:0007669"/>
    <property type="project" value="TreeGrafter"/>
</dbReference>
<dbReference type="Proteomes" id="UP000566995">
    <property type="component" value="Unassembled WGS sequence"/>
</dbReference>
<dbReference type="Gene3D" id="1.20.1600.10">
    <property type="entry name" value="Outer membrane efflux proteins (OEP)"/>
    <property type="match status" value="1"/>
</dbReference>
<evidence type="ECO:0000256" key="3">
    <source>
        <dbReference type="ARBA" id="ARBA00022448"/>
    </source>
</evidence>
<dbReference type="PANTHER" id="PTHR30026:SF20">
    <property type="entry name" value="OUTER MEMBRANE PROTEIN TOLC"/>
    <property type="match status" value="1"/>
</dbReference>
<dbReference type="EMBL" id="JACHLI010000046">
    <property type="protein sequence ID" value="MBB4867719.1"/>
    <property type="molecule type" value="Genomic_DNA"/>
</dbReference>
<dbReference type="InterPro" id="IPR003423">
    <property type="entry name" value="OMP_efflux"/>
</dbReference>
<feature type="signal peptide" evidence="8">
    <location>
        <begin position="1"/>
        <end position="23"/>
    </location>
</feature>
<feature type="chain" id="PRO_5030812919" evidence="8">
    <location>
        <begin position="24"/>
        <end position="439"/>
    </location>
</feature>
<evidence type="ECO:0000256" key="6">
    <source>
        <dbReference type="ARBA" id="ARBA00023136"/>
    </source>
</evidence>
<gene>
    <name evidence="9" type="ORF">HNP46_006638</name>
</gene>
<dbReference type="GO" id="GO:0009279">
    <property type="term" value="C:cell outer membrane"/>
    <property type="evidence" value="ECO:0007669"/>
    <property type="project" value="UniProtKB-SubCell"/>
</dbReference>
<evidence type="ECO:0000313" key="9">
    <source>
        <dbReference type="EMBL" id="MBB4867719.1"/>
    </source>
</evidence>
<accession>A0A7W7KRP3</accession>
<comment type="caution">
    <text evidence="9">The sequence shown here is derived from an EMBL/GenBank/DDBJ whole genome shotgun (WGS) entry which is preliminary data.</text>
</comment>
<dbReference type="InterPro" id="IPR051906">
    <property type="entry name" value="TolC-like"/>
</dbReference>
<comment type="similarity">
    <text evidence="2">Belongs to the outer membrane factor (OMF) (TC 1.B.17) family.</text>
</comment>